<dbReference type="RefSeq" id="WP_012582388.1">
    <property type="nucleotide sequence ID" value="NC_017537.1"/>
</dbReference>
<reference evidence="2 3" key="1">
    <citation type="journal article" date="2011" name="J. Bacteriol.">
        <title>Genome sequence of the nonpathogenic Listeria monocytogenes serovar 4a strain M7.</title>
        <authorList>
            <person name="Chen J."/>
            <person name="Xia Y."/>
            <person name="Cheng C."/>
            <person name="Fang C."/>
            <person name="Shan Y."/>
            <person name="Jin G."/>
            <person name="Fang W."/>
        </authorList>
    </citation>
    <scope>NUCLEOTIDE SEQUENCE [LARGE SCALE GENOMIC DNA]</scope>
    <source>
        <strain evidence="2 3">M7</strain>
    </source>
</reference>
<dbReference type="Proteomes" id="UP000000486">
    <property type="component" value="Chromosome"/>
</dbReference>
<keyword evidence="1" id="KW-0812">Transmembrane</keyword>
<dbReference type="KEGG" id="lmq:LMM7_2681"/>
<dbReference type="PATRIC" id="fig|1030009.3.peg.2671"/>
<evidence type="ECO:0000313" key="3">
    <source>
        <dbReference type="Proteomes" id="UP000000486"/>
    </source>
</evidence>
<feature type="transmembrane region" description="Helical" evidence="1">
    <location>
        <begin position="6"/>
        <end position="24"/>
    </location>
</feature>
<evidence type="ECO:0000313" key="2">
    <source>
        <dbReference type="EMBL" id="AEH93686.1"/>
    </source>
</evidence>
<protein>
    <recommendedName>
        <fullName evidence="4">Preprotein translocase subunit YajC</fullName>
    </recommendedName>
</protein>
<dbReference type="HOGENOM" id="CLU_161309_0_0_9"/>
<name>A0A0E0UZB8_LISMM</name>
<evidence type="ECO:0008006" key="4">
    <source>
        <dbReference type="Google" id="ProtNLM"/>
    </source>
</evidence>
<organism evidence="2 3">
    <name type="scientific">Listeria monocytogenes serotype 4a (strain M7)</name>
    <dbReference type="NCBI Taxonomy" id="1030009"/>
    <lineage>
        <taxon>Bacteria</taxon>
        <taxon>Bacillati</taxon>
        <taxon>Bacillota</taxon>
        <taxon>Bacilli</taxon>
        <taxon>Bacillales</taxon>
        <taxon>Listeriaceae</taxon>
        <taxon>Listeria</taxon>
    </lineage>
</organism>
<keyword evidence="1" id="KW-0472">Membrane</keyword>
<accession>A0A0E0UZB8</accession>
<dbReference type="EMBL" id="CP002816">
    <property type="protein sequence ID" value="AEH93686.1"/>
    <property type="molecule type" value="Genomic_DNA"/>
</dbReference>
<proteinExistence type="predicted"/>
<dbReference type="AlphaFoldDB" id="A0A0E0UZB8"/>
<sequence>MSILASIGILAVASIFTLILIFIFDRYKNKRALRDLRIGDEIKEKGGIITVYGVVVQIYDTSQEVVLLCSSGGRLFRTVKPGDFIKTGLCFTVTELNENRSDYSKKLYKEADELLNSYTAFNGKYNN</sequence>
<evidence type="ECO:0000256" key="1">
    <source>
        <dbReference type="SAM" id="Phobius"/>
    </source>
</evidence>
<keyword evidence="1" id="KW-1133">Transmembrane helix</keyword>
<gene>
    <name evidence="2" type="ordered locus">LMM7_2681</name>
</gene>